<protein>
    <submittedName>
        <fullName evidence="1">Uncharacterized protein</fullName>
    </submittedName>
</protein>
<sequence length="89" mass="9142">MLPGLLVPCDGRAAGAASGLLPEPLDDLLGMTAPEPVAVSRLAEYDGRAWLLLLCAGVPAAVRTPGRGVAARAVRLPAVTGGRWRPSRC</sequence>
<dbReference type="OrthoDB" id="4336533at2"/>
<evidence type="ECO:0000313" key="2">
    <source>
        <dbReference type="Proteomes" id="UP000035932"/>
    </source>
</evidence>
<comment type="caution">
    <text evidence="1">The sequence shown here is derived from an EMBL/GenBank/DDBJ whole genome shotgun (WGS) entry which is preliminary data.</text>
</comment>
<proteinExistence type="predicted"/>
<dbReference type="EMBL" id="LFML01000047">
    <property type="protein sequence ID" value="KMO97529.1"/>
    <property type="molecule type" value="Genomic_DNA"/>
</dbReference>
<gene>
    <name evidence="1" type="ORF">ACS04_12410</name>
</gene>
<dbReference type="AlphaFoldDB" id="A0A0J6XQN7"/>
<dbReference type="PATRIC" id="fig|66430.4.peg.4904"/>
<organism evidence="1 2">
    <name type="scientific">Streptomyces roseus</name>
    <dbReference type="NCBI Taxonomy" id="66430"/>
    <lineage>
        <taxon>Bacteria</taxon>
        <taxon>Bacillati</taxon>
        <taxon>Actinomycetota</taxon>
        <taxon>Actinomycetes</taxon>
        <taxon>Kitasatosporales</taxon>
        <taxon>Streptomycetaceae</taxon>
        <taxon>Streptomyces</taxon>
    </lineage>
</organism>
<dbReference type="RefSeq" id="WP_048476624.1">
    <property type="nucleotide sequence ID" value="NZ_JBIRUD010000017.1"/>
</dbReference>
<dbReference type="Proteomes" id="UP000035932">
    <property type="component" value="Unassembled WGS sequence"/>
</dbReference>
<keyword evidence="2" id="KW-1185">Reference proteome</keyword>
<accession>A0A0J6XQN7</accession>
<reference evidence="1 2" key="1">
    <citation type="submission" date="2015-06" db="EMBL/GenBank/DDBJ databases">
        <title>Recapitulation of the evolution of biosynthetic gene clusters reveals hidden chemical diversity on bacterial genomes.</title>
        <authorList>
            <person name="Cruz-Morales P."/>
            <person name="Martinez-Guerrero C."/>
            <person name="Morales-Escalante M.A."/>
            <person name="Yanez-Guerra L.A."/>
            <person name="Kopp J.F."/>
            <person name="Feldmann J."/>
            <person name="Ramos-Aboites H.E."/>
            <person name="Barona-Gomez F."/>
        </authorList>
    </citation>
    <scope>NUCLEOTIDE SEQUENCE [LARGE SCALE GENOMIC DNA]</scope>
    <source>
        <strain evidence="1 2">ATCC 31245</strain>
    </source>
</reference>
<evidence type="ECO:0000313" key="1">
    <source>
        <dbReference type="EMBL" id="KMO97529.1"/>
    </source>
</evidence>
<name>A0A0J6XQN7_9ACTN</name>